<comment type="caution">
    <text evidence="4">The sequence shown here is derived from an EMBL/GenBank/DDBJ whole genome shotgun (WGS) entry which is preliminary data.</text>
</comment>
<organism evidence="4 5">
    <name type="scientific">Apodospora peruviana</name>
    <dbReference type="NCBI Taxonomy" id="516989"/>
    <lineage>
        <taxon>Eukaryota</taxon>
        <taxon>Fungi</taxon>
        <taxon>Dikarya</taxon>
        <taxon>Ascomycota</taxon>
        <taxon>Pezizomycotina</taxon>
        <taxon>Sordariomycetes</taxon>
        <taxon>Sordariomycetidae</taxon>
        <taxon>Sordariales</taxon>
        <taxon>Lasiosphaeriaceae</taxon>
        <taxon>Apodospora</taxon>
    </lineage>
</organism>
<reference evidence="4" key="2">
    <citation type="submission" date="2023-06" db="EMBL/GenBank/DDBJ databases">
        <authorList>
            <consortium name="Lawrence Berkeley National Laboratory"/>
            <person name="Haridas S."/>
            <person name="Hensen N."/>
            <person name="Bonometti L."/>
            <person name="Westerberg I."/>
            <person name="Brannstrom I.O."/>
            <person name="Guillou S."/>
            <person name="Cros-Aarteil S."/>
            <person name="Calhoun S."/>
            <person name="Kuo A."/>
            <person name="Mondo S."/>
            <person name="Pangilinan J."/>
            <person name="Riley R."/>
            <person name="Labutti K."/>
            <person name="Andreopoulos B."/>
            <person name="Lipzen A."/>
            <person name="Chen C."/>
            <person name="Yanf M."/>
            <person name="Daum C."/>
            <person name="Ng V."/>
            <person name="Clum A."/>
            <person name="Steindorff A."/>
            <person name="Ohm R."/>
            <person name="Martin F."/>
            <person name="Silar P."/>
            <person name="Natvig D."/>
            <person name="Lalanne C."/>
            <person name="Gautier V."/>
            <person name="Ament-Velasquez S.L."/>
            <person name="Kruys A."/>
            <person name="Hutchinson M.I."/>
            <person name="Powell A.J."/>
            <person name="Barry K."/>
            <person name="Miller A.N."/>
            <person name="Grigoriev I.V."/>
            <person name="Debuchy R."/>
            <person name="Gladieux P."/>
            <person name="Thoren M.H."/>
            <person name="Johannesson H."/>
        </authorList>
    </citation>
    <scope>NUCLEOTIDE SEQUENCE</scope>
    <source>
        <strain evidence="4">CBS 118394</strain>
    </source>
</reference>
<reference evidence="4" key="1">
    <citation type="journal article" date="2023" name="Mol. Phylogenet. Evol.">
        <title>Genome-scale phylogeny and comparative genomics of the fungal order Sordariales.</title>
        <authorList>
            <person name="Hensen N."/>
            <person name="Bonometti L."/>
            <person name="Westerberg I."/>
            <person name="Brannstrom I.O."/>
            <person name="Guillou S."/>
            <person name="Cros-Aarteil S."/>
            <person name="Calhoun S."/>
            <person name="Haridas S."/>
            <person name="Kuo A."/>
            <person name="Mondo S."/>
            <person name="Pangilinan J."/>
            <person name="Riley R."/>
            <person name="LaButti K."/>
            <person name="Andreopoulos B."/>
            <person name="Lipzen A."/>
            <person name="Chen C."/>
            <person name="Yan M."/>
            <person name="Daum C."/>
            <person name="Ng V."/>
            <person name="Clum A."/>
            <person name="Steindorff A."/>
            <person name="Ohm R.A."/>
            <person name="Martin F."/>
            <person name="Silar P."/>
            <person name="Natvig D.O."/>
            <person name="Lalanne C."/>
            <person name="Gautier V."/>
            <person name="Ament-Velasquez S.L."/>
            <person name="Kruys A."/>
            <person name="Hutchinson M.I."/>
            <person name="Powell A.J."/>
            <person name="Barry K."/>
            <person name="Miller A.N."/>
            <person name="Grigoriev I.V."/>
            <person name="Debuchy R."/>
            <person name="Gladieux P."/>
            <person name="Hiltunen Thoren M."/>
            <person name="Johannesson H."/>
        </authorList>
    </citation>
    <scope>NUCLEOTIDE SEQUENCE</scope>
    <source>
        <strain evidence="4">CBS 118394</strain>
    </source>
</reference>
<keyword evidence="5" id="KW-1185">Reference proteome</keyword>
<protein>
    <recommendedName>
        <fullName evidence="6">Indoleamine 2,3-dioxygenase</fullName>
    </recommendedName>
</protein>
<dbReference type="SUPFAM" id="SSF140959">
    <property type="entry name" value="Indolic compounds 2,3-dioxygenase-like"/>
    <property type="match status" value="1"/>
</dbReference>
<evidence type="ECO:0000313" key="5">
    <source>
        <dbReference type="Proteomes" id="UP001283341"/>
    </source>
</evidence>
<evidence type="ECO:0000256" key="2">
    <source>
        <dbReference type="ARBA" id="ARBA00022723"/>
    </source>
</evidence>
<keyword evidence="3" id="KW-0408">Iron</keyword>
<comment type="similarity">
    <text evidence="1">Belongs to the indoleamine 2,3-dioxygenase family.</text>
</comment>
<name>A0AAE0IBM5_9PEZI</name>
<dbReference type="GO" id="GO:0005737">
    <property type="term" value="C:cytoplasm"/>
    <property type="evidence" value="ECO:0007669"/>
    <property type="project" value="TreeGrafter"/>
</dbReference>
<accession>A0AAE0IBM5</accession>
<evidence type="ECO:0000256" key="1">
    <source>
        <dbReference type="ARBA" id="ARBA00007119"/>
    </source>
</evidence>
<dbReference type="EMBL" id="JAUEDM010000003">
    <property type="protein sequence ID" value="KAK3321717.1"/>
    <property type="molecule type" value="Genomic_DNA"/>
</dbReference>
<dbReference type="Proteomes" id="UP001283341">
    <property type="component" value="Unassembled WGS sequence"/>
</dbReference>
<dbReference type="PANTHER" id="PTHR28657:SF11">
    <property type="entry name" value="INDOLEAMINE 2,3-DIOXYGENASE"/>
    <property type="match status" value="1"/>
</dbReference>
<dbReference type="GO" id="GO:0019441">
    <property type="term" value="P:L-tryptophan catabolic process to kynurenine"/>
    <property type="evidence" value="ECO:0007669"/>
    <property type="project" value="InterPro"/>
</dbReference>
<dbReference type="GO" id="GO:0033754">
    <property type="term" value="F:indoleamine 2,3-dioxygenase activity"/>
    <property type="evidence" value="ECO:0007669"/>
    <property type="project" value="TreeGrafter"/>
</dbReference>
<dbReference type="InterPro" id="IPR037217">
    <property type="entry name" value="Trp/Indoleamine_2_3_dOase-like"/>
</dbReference>
<dbReference type="GO" id="GO:0046872">
    <property type="term" value="F:metal ion binding"/>
    <property type="evidence" value="ECO:0007669"/>
    <property type="project" value="UniProtKB-KW"/>
</dbReference>
<dbReference type="GO" id="GO:0020037">
    <property type="term" value="F:heme binding"/>
    <property type="evidence" value="ECO:0007669"/>
    <property type="project" value="InterPro"/>
</dbReference>
<evidence type="ECO:0008006" key="6">
    <source>
        <dbReference type="Google" id="ProtNLM"/>
    </source>
</evidence>
<proteinExistence type="inferred from homology"/>
<dbReference type="AlphaFoldDB" id="A0AAE0IBM5"/>
<keyword evidence="2" id="KW-0479">Metal-binding</keyword>
<dbReference type="InterPro" id="IPR000898">
    <property type="entry name" value="Indolamine_dOase"/>
</dbReference>
<dbReference type="GO" id="GO:0034354">
    <property type="term" value="P:'de novo' NAD+ biosynthetic process from L-tryptophan"/>
    <property type="evidence" value="ECO:0007669"/>
    <property type="project" value="TreeGrafter"/>
</dbReference>
<gene>
    <name evidence="4" type="ORF">B0H66DRAFT_618787</name>
</gene>
<dbReference type="Gene3D" id="1.20.58.480">
    <property type="match status" value="1"/>
</dbReference>
<evidence type="ECO:0000256" key="3">
    <source>
        <dbReference type="ARBA" id="ARBA00023004"/>
    </source>
</evidence>
<sequence length="485" mass="54928">MFHIFIFLIVPLLAASFSFIIDAALKWLASNASPTSKKALLNKLLDNNHRLEDRHEVALVFSKLVEQDGAGSWPPKANHDTSLWPASLRPYSEIYHEMSPLLPSLKPSLDGEANIKRIKNFRGLMREKLAKRVKIAQVQDILTGFEESSFKNAQSQATLAQDTYNAFYCCIAMLRHAYRWAIIPAVTVAQLETVIDIPAELVTPWAFLQCRFGLRSEGSNITTNFLHNFTSKGDYVFKINVGMPDHIQRAEELFARMFHEIEGLALPIYFEMVQAITSFDRGDKASTLRHVENVNVQLREGLCVFYEQMHDGRVPKAVWMSYVQGFQAWGVGRIDDASGEFTKDGGLSGSHLLLFQAVDAFLGMGRYLSAADFTRFVPKRQRDLCDALRRHTPRNVLKLSGSLYEKAGGETRDLDARIASAFKQIADRMRVFRAAHRTRVMPYLKQPAPERVLMTAGKSVLEETTLEEALRPLDMLLVERLNQTM</sequence>
<dbReference type="PANTHER" id="PTHR28657">
    <property type="entry name" value="INDOLEAMINE 2,3-DIOXYGENASE"/>
    <property type="match status" value="1"/>
</dbReference>
<evidence type="ECO:0000313" key="4">
    <source>
        <dbReference type="EMBL" id="KAK3321717.1"/>
    </source>
</evidence>